<dbReference type="EMBL" id="BAAAUX010000014">
    <property type="protein sequence ID" value="GAA2797032.1"/>
    <property type="molecule type" value="Genomic_DNA"/>
</dbReference>
<feature type="transmembrane region" description="Helical" evidence="1">
    <location>
        <begin position="253"/>
        <end position="275"/>
    </location>
</feature>
<reference evidence="2 3" key="1">
    <citation type="journal article" date="2019" name="Int. J. Syst. Evol. Microbiol.">
        <title>The Global Catalogue of Microorganisms (GCM) 10K type strain sequencing project: providing services to taxonomists for standard genome sequencing and annotation.</title>
        <authorList>
            <consortium name="The Broad Institute Genomics Platform"/>
            <consortium name="The Broad Institute Genome Sequencing Center for Infectious Disease"/>
            <person name="Wu L."/>
            <person name="Ma J."/>
        </authorList>
    </citation>
    <scope>NUCLEOTIDE SEQUENCE [LARGE SCALE GENOMIC DNA]</scope>
    <source>
        <strain evidence="2 3">JCM 9383</strain>
    </source>
</reference>
<organism evidence="2 3">
    <name type="scientific">Saccharopolyspora taberi</name>
    <dbReference type="NCBI Taxonomy" id="60895"/>
    <lineage>
        <taxon>Bacteria</taxon>
        <taxon>Bacillati</taxon>
        <taxon>Actinomycetota</taxon>
        <taxon>Actinomycetes</taxon>
        <taxon>Pseudonocardiales</taxon>
        <taxon>Pseudonocardiaceae</taxon>
        <taxon>Saccharopolyspora</taxon>
    </lineage>
</organism>
<sequence length="358" mass="37968">MNRAFWQPRRLVFWVYAVMVFLGGLVTVLSQVFAGFIAPGAVLPALGGVVVLGPVMVVVLALVQGPDRPPATARWAGLVWGGLAAVSVASVANEVLGSVVIKISGRAHAVDWSAAWVAPTSEETVKLAGIVAVACIAREHIRRPADGLGLGMAVGLGFQLVENLSYCLLAASEAPNSDAGAAVEVLVARSAAGLASHWVFSGFAGFGVGYVLTRAGRSAAHRWLVAGGMFALAYAAHWFWNSPLLWFETVLDGFLGIAVKTAVILAAFAVVVGWADRLSWRWFAANLAGEHPDVITPEELAAMRTRRSRRRAKLGARRQRAFIALARARHDSPAPEADPVVAQRRWAVAGLRPTPVHG</sequence>
<evidence type="ECO:0000256" key="1">
    <source>
        <dbReference type="SAM" id="Phobius"/>
    </source>
</evidence>
<dbReference type="PANTHER" id="PTHR36844">
    <property type="entry name" value="PROTEASE PRSW"/>
    <property type="match status" value="1"/>
</dbReference>
<keyword evidence="1" id="KW-0812">Transmembrane</keyword>
<feature type="transmembrane region" description="Helical" evidence="1">
    <location>
        <begin position="195"/>
        <end position="212"/>
    </location>
</feature>
<keyword evidence="3" id="KW-1185">Reference proteome</keyword>
<dbReference type="PANTHER" id="PTHR36844:SF1">
    <property type="entry name" value="PROTEASE PRSW"/>
    <property type="match status" value="1"/>
</dbReference>
<dbReference type="RefSeq" id="WP_344680960.1">
    <property type="nucleotide sequence ID" value="NZ_BAAAUX010000014.1"/>
</dbReference>
<feature type="transmembrane region" description="Helical" evidence="1">
    <location>
        <begin position="75"/>
        <end position="92"/>
    </location>
</feature>
<accession>A0ABN3VEF5</accession>
<dbReference type="InterPro" id="IPR026898">
    <property type="entry name" value="PrsW"/>
</dbReference>
<feature type="transmembrane region" description="Helical" evidence="1">
    <location>
        <begin position="12"/>
        <end position="37"/>
    </location>
</feature>
<protein>
    <recommendedName>
        <fullName evidence="4">PrsW family intramembrane metalloprotease</fullName>
    </recommendedName>
</protein>
<comment type="caution">
    <text evidence="2">The sequence shown here is derived from an EMBL/GenBank/DDBJ whole genome shotgun (WGS) entry which is preliminary data.</text>
</comment>
<proteinExistence type="predicted"/>
<keyword evidence="1" id="KW-0472">Membrane</keyword>
<name>A0ABN3VEF5_9PSEU</name>
<evidence type="ECO:0008006" key="4">
    <source>
        <dbReference type="Google" id="ProtNLM"/>
    </source>
</evidence>
<gene>
    <name evidence="2" type="ORF">GCM10010470_35220</name>
</gene>
<evidence type="ECO:0000313" key="2">
    <source>
        <dbReference type="EMBL" id="GAA2797032.1"/>
    </source>
</evidence>
<keyword evidence="1" id="KW-1133">Transmembrane helix</keyword>
<dbReference type="Pfam" id="PF13367">
    <property type="entry name" value="PrsW-protease"/>
    <property type="match status" value="1"/>
</dbReference>
<evidence type="ECO:0000313" key="3">
    <source>
        <dbReference type="Proteomes" id="UP001500979"/>
    </source>
</evidence>
<dbReference type="Proteomes" id="UP001500979">
    <property type="component" value="Unassembled WGS sequence"/>
</dbReference>
<feature type="transmembrane region" description="Helical" evidence="1">
    <location>
        <begin position="224"/>
        <end position="241"/>
    </location>
</feature>
<feature type="transmembrane region" description="Helical" evidence="1">
    <location>
        <begin position="43"/>
        <end position="63"/>
    </location>
</feature>